<organism evidence="2">
    <name type="scientific">freshwater metagenome</name>
    <dbReference type="NCBI Taxonomy" id="449393"/>
    <lineage>
        <taxon>unclassified sequences</taxon>
        <taxon>metagenomes</taxon>
        <taxon>ecological metagenomes</taxon>
    </lineage>
</organism>
<dbReference type="AlphaFoldDB" id="A0A6J6ANE7"/>
<name>A0A6J6ANE7_9ZZZZ</name>
<feature type="transmembrane region" description="Helical" evidence="1">
    <location>
        <begin position="45"/>
        <end position="62"/>
    </location>
</feature>
<evidence type="ECO:0000313" key="2">
    <source>
        <dbReference type="EMBL" id="CAB4372125.1"/>
    </source>
</evidence>
<protein>
    <submittedName>
        <fullName evidence="2">Unannotated protein</fullName>
    </submittedName>
</protein>
<feature type="transmembrane region" description="Helical" evidence="1">
    <location>
        <begin position="21"/>
        <end position="39"/>
    </location>
</feature>
<evidence type="ECO:0000256" key="1">
    <source>
        <dbReference type="SAM" id="Phobius"/>
    </source>
</evidence>
<proteinExistence type="predicted"/>
<sequence>MQSHIPEESFSRVAAYDALGSFGIAPIGVAFAGPAAAYFGITPTLWVTGILTFIAALASLSVKSLRTLK</sequence>
<keyword evidence="1" id="KW-0812">Transmembrane</keyword>
<accession>A0A6J6ANE7</accession>
<dbReference type="EMBL" id="CAEUNI010000083">
    <property type="protein sequence ID" value="CAB4372125.1"/>
    <property type="molecule type" value="Genomic_DNA"/>
</dbReference>
<dbReference type="SUPFAM" id="SSF103473">
    <property type="entry name" value="MFS general substrate transporter"/>
    <property type="match status" value="1"/>
</dbReference>
<keyword evidence="1" id="KW-1133">Transmembrane helix</keyword>
<dbReference type="InterPro" id="IPR036259">
    <property type="entry name" value="MFS_trans_sf"/>
</dbReference>
<keyword evidence="1" id="KW-0472">Membrane</keyword>
<gene>
    <name evidence="2" type="ORF">UFOPK4182_00758</name>
</gene>
<reference evidence="2" key="1">
    <citation type="submission" date="2020-05" db="EMBL/GenBank/DDBJ databases">
        <authorList>
            <person name="Chiriac C."/>
            <person name="Salcher M."/>
            <person name="Ghai R."/>
            <person name="Kavagutti S V."/>
        </authorList>
    </citation>
    <scope>NUCLEOTIDE SEQUENCE</scope>
</reference>